<keyword evidence="5 9" id="KW-0479">Metal-binding</keyword>
<evidence type="ECO:0000256" key="4">
    <source>
        <dbReference type="ARBA" id="ARBA00022684"/>
    </source>
</evidence>
<dbReference type="Gene3D" id="3.30.1490.50">
    <property type="match status" value="1"/>
</dbReference>
<evidence type="ECO:0000256" key="11">
    <source>
        <dbReference type="PIRSR" id="PIRSR001558-2"/>
    </source>
</evidence>
<sequence length="510" mass="57112">MPTSYCLPKDPPPGDEVSAVGGSKLSEEHLAQLVTDIKDYQLTHGNVLKLVRFEEATRVPSIGVGVSVLPTPFPRRCFNEAWALQRCMNELYIRAGTDEQWLHTILQPLMERDGFLAALWDVHVDVRKAGVVQDVVCGIFRSDYMHQPCAVDHATLKQVEVNTFSAAGACHAEHVANMHRHLQRMRRVAKLDNEHDRDSLLSPGDNINSLVAALITAYQAYRLPSQHSYCILMVVQPYNFNVADERPIEYGLWDAGIPCYRCDWQEVLNRTTLTTDRKLLYRLPGSQTELEVTVVYYRAGYDAAEYDTQGMQVRLRLELSTAIKCPDVLTHLTTFKAVQQALTEPDVLKRFLPVGDAERVRDTFMPISTLDTSAKGLQARLNATDAAQAVHYVLKPNLEGGGNNIYGSKIPALLGSLPEEEWSKYILMRLIEPPEEIQGVLLTAEELYQGPVVSELGIFGTALWRREASGGVEMLRNESAGWTFKTKPSKVDEMSVVKGYGCFDCPKLTE</sequence>
<dbReference type="Pfam" id="PF03917">
    <property type="entry name" value="GSH_synth_ATP"/>
    <property type="match status" value="1"/>
</dbReference>
<dbReference type="Gene3D" id="3.30.1490.80">
    <property type="match status" value="1"/>
</dbReference>
<dbReference type="GO" id="GO:0000287">
    <property type="term" value="F:magnesium ion binding"/>
    <property type="evidence" value="ECO:0007669"/>
    <property type="project" value="UniProtKB-UniRule"/>
</dbReference>
<dbReference type="Proteomes" id="UP001324427">
    <property type="component" value="Unassembled WGS sequence"/>
</dbReference>
<keyword evidence="8 9" id="KW-0460">Magnesium</keyword>
<gene>
    <name evidence="13" type="ORF">LTR36_010200</name>
</gene>
<dbReference type="AlphaFoldDB" id="A0AAV9JS61"/>
<name>A0AAV9JS61_9PEZI</name>
<proteinExistence type="inferred from homology"/>
<dbReference type="Gene3D" id="3.30.470.20">
    <property type="entry name" value="ATP-grasp fold, B domain"/>
    <property type="match status" value="1"/>
</dbReference>
<dbReference type="SUPFAM" id="SSF52440">
    <property type="entry name" value="PreATP-grasp domain"/>
    <property type="match status" value="1"/>
</dbReference>
<comment type="cofactor">
    <cofactor evidence="9 11">
        <name>Mg(2+)</name>
        <dbReference type="ChEBI" id="CHEBI:18420"/>
    </cofactor>
    <text evidence="9 11">Binds 1 Mg(2+) ion per subunit.</text>
</comment>
<dbReference type="InterPro" id="IPR004887">
    <property type="entry name" value="GSH_synth_subst-bd"/>
</dbReference>
<comment type="catalytic activity">
    <reaction evidence="9">
        <text>gamma-L-glutamyl-L-cysteine + glycine + ATP = glutathione + ADP + phosphate + H(+)</text>
        <dbReference type="Rhea" id="RHEA:13557"/>
        <dbReference type="ChEBI" id="CHEBI:15378"/>
        <dbReference type="ChEBI" id="CHEBI:30616"/>
        <dbReference type="ChEBI" id="CHEBI:43474"/>
        <dbReference type="ChEBI" id="CHEBI:57305"/>
        <dbReference type="ChEBI" id="CHEBI:57925"/>
        <dbReference type="ChEBI" id="CHEBI:58173"/>
        <dbReference type="ChEBI" id="CHEBI:456216"/>
        <dbReference type="EC" id="6.3.2.3"/>
    </reaction>
</comment>
<evidence type="ECO:0000256" key="7">
    <source>
        <dbReference type="ARBA" id="ARBA00022840"/>
    </source>
</evidence>
<dbReference type="PIRSF" id="PIRSF001558">
    <property type="entry name" value="GSHase"/>
    <property type="match status" value="1"/>
</dbReference>
<dbReference type="GO" id="GO:0005524">
    <property type="term" value="F:ATP binding"/>
    <property type="evidence" value="ECO:0007669"/>
    <property type="project" value="UniProtKB-UniRule"/>
</dbReference>
<comment type="similarity">
    <text evidence="2 9">Belongs to the eukaryotic GSH synthase family.</text>
</comment>
<evidence type="ECO:0000256" key="10">
    <source>
        <dbReference type="PIRSR" id="PIRSR001558-1"/>
    </source>
</evidence>
<dbReference type="Gene3D" id="3.40.50.1760">
    <property type="entry name" value="Glutathione synthase, substrate-binding domain superfamily, eukaryotic"/>
    <property type="match status" value="1"/>
</dbReference>
<keyword evidence="7 9" id="KW-0067">ATP-binding</keyword>
<dbReference type="Gene3D" id="1.10.1080.10">
    <property type="entry name" value="Glutathione Synthetase, Chain A, domain 3"/>
    <property type="match status" value="1"/>
</dbReference>
<keyword evidence="4 9" id="KW-0317">Glutathione biosynthesis</keyword>
<dbReference type="InterPro" id="IPR005615">
    <property type="entry name" value="Glutathione_synthase"/>
</dbReference>
<feature type="binding site" evidence="10">
    <location>
        <begin position="428"/>
        <end position="431"/>
    </location>
    <ligand>
        <name>ATP</name>
        <dbReference type="ChEBI" id="CHEBI:30616"/>
    </ligand>
</feature>
<evidence type="ECO:0000256" key="9">
    <source>
        <dbReference type="PIRNR" id="PIRNR001558"/>
    </source>
</evidence>
<evidence type="ECO:0000313" key="14">
    <source>
        <dbReference type="Proteomes" id="UP001324427"/>
    </source>
</evidence>
<dbReference type="PANTHER" id="PTHR11130">
    <property type="entry name" value="GLUTATHIONE SYNTHETASE"/>
    <property type="match status" value="1"/>
</dbReference>
<dbReference type="InterPro" id="IPR014042">
    <property type="entry name" value="Glutathione_synthase_a-hlx"/>
</dbReference>
<dbReference type="NCBIfam" id="TIGR01986">
    <property type="entry name" value="glut_syn_euk"/>
    <property type="match status" value="1"/>
</dbReference>
<dbReference type="EC" id="6.3.2.3" evidence="9"/>
<feature type="binding site" evidence="11">
    <location>
        <position position="399"/>
    </location>
    <ligand>
        <name>Mg(2+)</name>
        <dbReference type="ChEBI" id="CHEBI:18420"/>
    </ligand>
</feature>
<dbReference type="InterPro" id="IPR014709">
    <property type="entry name" value="Glutathione_synthase_C_euk"/>
</dbReference>
<dbReference type="EMBL" id="JAVFHQ010000008">
    <property type="protein sequence ID" value="KAK4548330.1"/>
    <property type="molecule type" value="Genomic_DNA"/>
</dbReference>
<comment type="caution">
    <text evidence="13">The sequence shown here is derived from an EMBL/GenBank/DDBJ whole genome shotgun (WGS) entry which is preliminary data.</text>
</comment>
<evidence type="ECO:0000256" key="5">
    <source>
        <dbReference type="ARBA" id="ARBA00022723"/>
    </source>
</evidence>
<feature type="binding site" evidence="10">
    <location>
        <position position="493"/>
    </location>
    <ligand>
        <name>ATP</name>
        <dbReference type="ChEBI" id="CHEBI:30616"/>
    </ligand>
</feature>
<comment type="pathway">
    <text evidence="1 9">Sulfur metabolism; glutathione biosynthesis; glutathione from L-cysteine and L-glutamate: step 2/2.</text>
</comment>
<dbReference type="GO" id="GO:0004363">
    <property type="term" value="F:glutathione synthase activity"/>
    <property type="evidence" value="ECO:0007669"/>
    <property type="project" value="UniProtKB-UniRule"/>
</dbReference>
<feature type="binding site" evidence="10">
    <location>
        <position position="406"/>
    </location>
    <ligand>
        <name>ATP</name>
        <dbReference type="ChEBI" id="CHEBI:30616"/>
    </ligand>
</feature>
<keyword evidence="3 9" id="KW-0436">Ligase</keyword>
<evidence type="ECO:0000256" key="6">
    <source>
        <dbReference type="ARBA" id="ARBA00022741"/>
    </source>
</evidence>
<evidence type="ECO:0000259" key="12">
    <source>
        <dbReference type="Pfam" id="PF03199"/>
    </source>
</evidence>
<organism evidence="13 14">
    <name type="scientific">Oleoguttula mirabilis</name>
    <dbReference type="NCBI Taxonomy" id="1507867"/>
    <lineage>
        <taxon>Eukaryota</taxon>
        <taxon>Fungi</taxon>
        <taxon>Dikarya</taxon>
        <taxon>Ascomycota</taxon>
        <taxon>Pezizomycotina</taxon>
        <taxon>Dothideomycetes</taxon>
        <taxon>Dothideomycetidae</taxon>
        <taxon>Mycosphaerellales</taxon>
        <taxon>Teratosphaeriaceae</taxon>
        <taxon>Oleoguttula</taxon>
    </lineage>
</organism>
<evidence type="ECO:0000256" key="2">
    <source>
        <dbReference type="ARBA" id="ARBA00010385"/>
    </source>
</evidence>
<feature type="binding site" evidence="10">
    <location>
        <begin position="395"/>
        <end position="404"/>
    </location>
    <ligand>
        <name>ATP</name>
        <dbReference type="ChEBI" id="CHEBI:30616"/>
    </ligand>
</feature>
<accession>A0AAV9JS61</accession>
<dbReference type="Pfam" id="PF03199">
    <property type="entry name" value="GSH_synthase"/>
    <property type="match status" value="1"/>
</dbReference>
<evidence type="ECO:0000313" key="13">
    <source>
        <dbReference type="EMBL" id="KAK4548330.1"/>
    </source>
</evidence>
<feature type="binding site" evidence="10">
    <location>
        <position position="487"/>
    </location>
    <ligand>
        <name>ATP</name>
        <dbReference type="ChEBI" id="CHEBI:30616"/>
    </ligand>
</feature>
<dbReference type="GO" id="GO:0043295">
    <property type="term" value="F:glutathione binding"/>
    <property type="evidence" value="ECO:0007669"/>
    <property type="project" value="UniProtKB-UniRule"/>
</dbReference>
<evidence type="ECO:0000256" key="3">
    <source>
        <dbReference type="ARBA" id="ARBA00022598"/>
    </source>
</evidence>
<evidence type="ECO:0000256" key="8">
    <source>
        <dbReference type="ARBA" id="ARBA00022842"/>
    </source>
</evidence>
<reference evidence="13 14" key="1">
    <citation type="submission" date="2021-11" db="EMBL/GenBank/DDBJ databases">
        <title>Black yeast isolated from Biological Soil Crust.</title>
        <authorList>
            <person name="Kurbessoian T."/>
        </authorList>
    </citation>
    <scope>NUCLEOTIDE SEQUENCE [LARGE SCALE GENOMIC DNA]</scope>
    <source>
        <strain evidence="13 14">CCFEE 5522</strain>
    </source>
</reference>
<keyword evidence="14" id="KW-1185">Reference proteome</keyword>
<dbReference type="InterPro" id="IPR014049">
    <property type="entry name" value="Glutathione_synthase_N_euk"/>
</dbReference>
<dbReference type="PANTHER" id="PTHR11130:SF0">
    <property type="entry name" value="GLUTATHIONE SYNTHETASE"/>
    <property type="match status" value="1"/>
</dbReference>
<protein>
    <recommendedName>
        <fullName evidence="9">Glutathione synthetase</fullName>
        <shortName evidence="9">GSH-S</shortName>
        <ecNumber evidence="9">6.3.2.3</ecNumber>
    </recommendedName>
</protein>
<dbReference type="GO" id="GO:0005829">
    <property type="term" value="C:cytosol"/>
    <property type="evidence" value="ECO:0007669"/>
    <property type="project" value="TreeGrafter"/>
</dbReference>
<dbReference type="InterPro" id="IPR037013">
    <property type="entry name" value="GSH-S_sub-bd_sf"/>
</dbReference>
<evidence type="ECO:0000256" key="1">
    <source>
        <dbReference type="ARBA" id="ARBA00004965"/>
    </source>
</evidence>
<feature type="domain" description="Glutathione synthase substrate-binding" evidence="12">
    <location>
        <begin position="230"/>
        <end position="332"/>
    </location>
</feature>
<dbReference type="SUPFAM" id="SSF56059">
    <property type="entry name" value="Glutathione synthetase ATP-binding domain-like"/>
    <property type="match status" value="1"/>
</dbReference>
<keyword evidence="6 9" id="KW-0547">Nucleotide-binding</keyword>
<dbReference type="InterPro" id="IPR016185">
    <property type="entry name" value="PreATP-grasp_dom_sf"/>
</dbReference>
<feature type="binding site" evidence="10">
    <location>
        <position position="336"/>
    </location>
    <ligand>
        <name>ATP</name>
        <dbReference type="ChEBI" id="CHEBI:30616"/>
    </ligand>
</feature>
<feature type="binding site" evidence="10">
    <location>
        <position position="455"/>
    </location>
    <ligand>
        <name>ATP</name>
        <dbReference type="ChEBI" id="CHEBI:30616"/>
    </ligand>
</feature>